<sequence>MRSLPIVVGLAPATLLLCAVALAGCARESSGTANAPAVAAMPPAAPPPATAPPAAEPPADPIEAPRARLKPEEPPRPPERFILPPLVGKTGAAVRAALGEPAVVTSNGPGKVWRYGQGDCALRVFLYPDVASNSLQVLSTEIAEATEAGTACEWRTTDDLE</sequence>
<name>A0A8J7V286_9PROT</name>
<feature type="compositionally biased region" description="Pro residues" evidence="1">
    <location>
        <begin position="43"/>
        <end position="60"/>
    </location>
</feature>
<keyword evidence="4" id="KW-1185">Reference proteome</keyword>
<feature type="signal peptide" evidence="2">
    <location>
        <begin position="1"/>
        <end position="23"/>
    </location>
</feature>
<evidence type="ECO:0000313" key="4">
    <source>
        <dbReference type="Proteomes" id="UP000672602"/>
    </source>
</evidence>
<dbReference type="RefSeq" id="WP_210683163.1">
    <property type="nucleotide sequence ID" value="NZ_JAGMWN010000009.1"/>
</dbReference>
<proteinExistence type="predicted"/>
<keyword evidence="2" id="KW-0732">Signal</keyword>
<protein>
    <recommendedName>
        <fullName evidence="5">Secreted protein</fullName>
    </recommendedName>
</protein>
<dbReference type="EMBL" id="JAGMWN010000009">
    <property type="protein sequence ID" value="MBP5858571.1"/>
    <property type="molecule type" value="Genomic_DNA"/>
</dbReference>
<dbReference type="AlphaFoldDB" id="A0A8J7V286"/>
<reference evidence="3" key="1">
    <citation type="submission" date="2021-04" db="EMBL/GenBank/DDBJ databases">
        <authorList>
            <person name="Zhang D.-C."/>
        </authorList>
    </citation>
    <scope>NUCLEOTIDE SEQUENCE</scope>
    <source>
        <strain evidence="3">CGMCC 1.15697</strain>
    </source>
</reference>
<gene>
    <name evidence="3" type="ORF">KAJ83_16240</name>
</gene>
<evidence type="ECO:0000313" key="3">
    <source>
        <dbReference type="EMBL" id="MBP5858571.1"/>
    </source>
</evidence>
<feature type="region of interest" description="Disordered" evidence="1">
    <location>
        <begin position="37"/>
        <end position="84"/>
    </location>
</feature>
<evidence type="ECO:0000256" key="1">
    <source>
        <dbReference type="SAM" id="MobiDB-lite"/>
    </source>
</evidence>
<feature type="compositionally biased region" description="Basic and acidic residues" evidence="1">
    <location>
        <begin position="63"/>
        <end position="79"/>
    </location>
</feature>
<evidence type="ECO:0008006" key="5">
    <source>
        <dbReference type="Google" id="ProtNLM"/>
    </source>
</evidence>
<organism evidence="3 4">
    <name type="scientific">Marivibrio halodurans</name>
    <dbReference type="NCBI Taxonomy" id="2039722"/>
    <lineage>
        <taxon>Bacteria</taxon>
        <taxon>Pseudomonadati</taxon>
        <taxon>Pseudomonadota</taxon>
        <taxon>Alphaproteobacteria</taxon>
        <taxon>Rhodospirillales</taxon>
        <taxon>Rhodospirillaceae</taxon>
        <taxon>Marivibrio</taxon>
    </lineage>
</organism>
<dbReference type="Proteomes" id="UP000672602">
    <property type="component" value="Unassembled WGS sequence"/>
</dbReference>
<dbReference type="PROSITE" id="PS51257">
    <property type="entry name" value="PROKAR_LIPOPROTEIN"/>
    <property type="match status" value="1"/>
</dbReference>
<feature type="chain" id="PRO_5035160320" description="Secreted protein" evidence="2">
    <location>
        <begin position="24"/>
        <end position="161"/>
    </location>
</feature>
<evidence type="ECO:0000256" key="2">
    <source>
        <dbReference type="SAM" id="SignalP"/>
    </source>
</evidence>
<accession>A0A8J7V286</accession>
<comment type="caution">
    <text evidence="3">The sequence shown here is derived from an EMBL/GenBank/DDBJ whole genome shotgun (WGS) entry which is preliminary data.</text>
</comment>